<dbReference type="Proteomes" id="UP000762676">
    <property type="component" value="Unassembled WGS sequence"/>
</dbReference>
<reference evidence="2 3" key="1">
    <citation type="journal article" date="2021" name="Elife">
        <title>Chloroplast acquisition without the gene transfer in kleptoplastic sea slugs, Plakobranchus ocellatus.</title>
        <authorList>
            <person name="Maeda T."/>
            <person name="Takahashi S."/>
            <person name="Yoshida T."/>
            <person name="Shimamura S."/>
            <person name="Takaki Y."/>
            <person name="Nagai Y."/>
            <person name="Toyoda A."/>
            <person name="Suzuki Y."/>
            <person name="Arimoto A."/>
            <person name="Ishii H."/>
            <person name="Satoh N."/>
            <person name="Nishiyama T."/>
            <person name="Hasebe M."/>
            <person name="Maruyama T."/>
            <person name="Minagawa J."/>
            <person name="Obokata J."/>
            <person name="Shigenobu S."/>
        </authorList>
    </citation>
    <scope>NUCLEOTIDE SEQUENCE [LARGE SCALE GENOMIC DNA]</scope>
</reference>
<dbReference type="Pfam" id="PF17824">
    <property type="entry name" value="DUF5586"/>
    <property type="match status" value="1"/>
</dbReference>
<dbReference type="PANTHER" id="PTHR32000:SF3">
    <property type="entry name" value="RIKEN CDNA A830018L16 GENE"/>
    <property type="match status" value="1"/>
</dbReference>
<dbReference type="InterPro" id="IPR040687">
    <property type="entry name" value="DUF5586"/>
</dbReference>
<evidence type="ECO:0000256" key="1">
    <source>
        <dbReference type="SAM" id="MobiDB-lite"/>
    </source>
</evidence>
<accession>A0AAV4FML5</accession>
<dbReference type="AlphaFoldDB" id="A0AAV4FML5"/>
<dbReference type="EMBL" id="BMAT01004473">
    <property type="protein sequence ID" value="GFR74055.1"/>
    <property type="molecule type" value="Genomic_DNA"/>
</dbReference>
<keyword evidence="3" id="KW-1185">Reference proteome</keyword>
<name>A0AAV4FML5_9GAST</name>
<protein>
    <submittedName>
        <fullName evidence="2">Uncharacterized protein</fullName>
    </submittedName>
</protein>
<sequence>CSTRERRGEIRKHRHQLGELLTQHSRDSGNDSGLGSDLTHGDLQHADDNDDDDDDAIELLENADDLRREGVINIPTTGYRLSRNLRHRENEPRVKLNINVNPEAFTSWQDAAARRLDSLETPRSSP</sequence>
<comment type="caution">
    <text evidence="2">The sequence shown here is derived from an EMBL/GenBank/DDBJ whole genome shotgun (WGS) entry which is preliminary data.</text>
</comment>
<feature type="non-terminal residue" evidence="2">
    <location>
        <position position="1"/>
    </location>
</feature>
<feature type="non-terminal residue" evidence="2">
    <location>
        <position position="126"/>
    </location>
</feature>
<feature type="region of interest" description="Disordered" evidence="1">
    <location>
        <begin position="1"/>
        <end position="55"/>
    </location>
</feature>
<evidence type="ECO:0000313" key="3">
    <source>
        <dbReference type="Proteomes" id="UP000762676"/>
    </source>
</evidence>
<gene>
    <name evidence="2" type="ORF">ElyMa_002153300</name>
</gene>
<organism evidence="2 3">
    <name type="scientific">Elysia marginata</name>
    <dbReference type="NCBI Taxonomy" id="1093978"/>
    <lineage>
        <taxon>Eukaryota</taxon>
        <taxon>Metazoa</taxon>
        <taxon>Spiralia</taxon>
        <taxon>Lophotrochozoa</taxon>
        <taxon>Mollusca</taxon>
        <taxon>Gastropoda</taxon>
        <taxon>Heterobranchia</taxon>
        <taxon>Euthyneura</taxon>
        <taxon>Panpulmonata</taxon>
        <taxon>Sacoglossa</taxon>
        <taxon>Placobranchoidea</taxon>
        <taxon>Plakobranchidae</taxon>
        <taxon>Elysia</taxon>
    </lineage>
</organism>
<proteinExistence type="predicted"/>
<dbReference type="PANTHER" id="PTHR32000">
    <property type="entry name" value="SIMILAR TO HYPOTHETICAL PROTEIN"/>
    <property type="match status" value="1"/>
</dbReference>
<evidence type="ECO:0000313" key="2">
    <source>
        <dbReference type="EMBL" id="GFR74055.1"/>
    </source>
</evidence>